<dbReference type="Proteomes" id="UP001165205">
    <property type="component" value="Unassembled WGS sequence"/>
</dbReference>
<organism evidence="1 2">
    <name type="scientific">Aspergillus oryzae</name>
    <name type="common">Yellow koji mold</name>
    <dbReference type="NCBI Taxonomy" id="5062"/>
    <lineage>
        <taxon>Eukaryota</taxon>
        <taxon>Fungi</taxon>
        <taxon>Dikarya</taxon>
        <taxon>Ascomycota</taxon>
        <taxon>Pezizomycotina</taxon>
        <taxon>Eurotiomycetes</taxon>
        <taxon>Eurotiomycetidae</taxon>
        <taxon>Eurotiales</taxon>
        <taxon>Aspergillaceae</taxon>
        <taxon>Aspergillus</taxon>
        <taxon>Aspergillus subgen. Circumdati</taxon>
    </lineage>
</organism>
<sequence length="72" mass="8498">MKQTVTVKSHLYLRLQLNLRRVSKYECDHPDRQDDYVRVLRVVWTVPRVDFNVLAVTQFIGVDIVIKAEEAL</sequence>
<accession>A0AAN4YQ11</accession>
<proteinExistence type="predicted"/>
<evidence type="ECO:0000313" key="1">
    <source>
        <dbReference type="EMBL" id="GMG33931.1"/>
    </source>
</evidence>
<comment type="caution">
    <text evidence="1">The sequence shown here is derived from an EMBL/GenBank/DDBJ whole genome shotgun (WGS) entry which is preliminary data.</text>
</comment>
<reference evidence="1" key="1">
    <citation type="submission" date="2023-04" db="EMBL/GenBank/DDBJ databases">
        <title>Aspergillus oryzae NBRC 4228.</title>
        <authorList>
            <person name="Ichikawa N."/>
            <person name="Sato H."/>
            <person name="Tonouchi N."/>
        </authorList>
    </citation>
    <scope>NUCLEOTIDE SEQUENCE</scope>
    <source>
        <strain evidence="1">NBRC 4228</strain>
    </source>
</reference>
<protein>
    <submittedName>
        <fullName evidence="1">Unnamed protein product</fullName>
    </submittedName>
</protein>
<dbReference type="AlphaFoldDB" id="A0AAN4YQ11"/>
<dbReference type="EMBL" id="BSYA01000128">
    <property type="protein sequence ID" value="GMG33931.1"/>
    <property type="molecule type" value="Genomic_DNA"/>
</dbReference>
<gene>
    <name evidence="1" type="ORF">Aory04_000936300</name>
</gene>
<evidence type="ECO:0000313" key="2">
    <source>
        <dbReference type="Proteomes" id="UP001165205"/>
    </source>
</evidence>
<name>A0AAN4YQ11_ASPOZ</name>